<dbReference type="InterPro" id="IPR029031">
    <property type="entry name" value="Gingipain_N_sf"/>
</dbReference>
<keyword evidence="1 2" id="KW-0732">Signal</keyword>
<dbReference type="Gene3D" id="3.40.50.1460">
    <property type="match status" value="1"/>
</dbReference>
<gene>
    <name evidence="4" type="ORF">C7Y71_000675</name>
</gene>
<dbReference type="Proteomes" id="UP000249375">
    <property type="component" value="Chromosome"/>
</dbReference>
<keyword evidence="5" id="KW-1185">Reference proteome</keyword>
<dbReference type="Gene3D" id="2.60.40.4070">
    <property type="match status" value="1"/>
</dbReference>
<dbReference type="NCBIfam" id="NF033707">
    <property type="entry name" value="T9SS_sortase"/>
    <property type="match status" value="1"/>
</dbReference>
<dbReference type="Pfam" id="PF01364">
    <property type="entry name" value="Peptidase_C25"/>
    <property type="match status" value="1"/>
</dbReference>
<dbReference type="EMBL" id="CP033459">
    <property type="protein sequence ID" value="QFQ11660.1"/>
    <property type="molecule type" value="Genomic_DNA"/>
</dbReference>
<dbReference type="RefSeq" id="WP_111898723.1">
    <property type="nucleotide sequence ID" value="NZ_CP033459.1"/>
</dbReference>
<accession>A0A5P8E428</accession>
<dbReference type="OrthoDB" id="9809780at2"/>
<dbReference type="InterPro" id="IPR026444">
    <property type="entry name" value="Secre_tail"/>
</dbReference>
<feature type="domain" description="Gingipain" evidence="3">
    <location>
        <begin position="492"/>
        <end position="876"/>
    </location>
</feature>
<dbReference type="InterPro" id="IPR001769">
    <property type="entry name" value="Gingipain"/>
</dbReference>
<evidence type="ECO:0000256" key="2">
    <source>
        <dbReference type="SAM" id="SignalP"/>
    </source>
</evidence>
<sequence length="1232" mass="136445">MKRISTIITAFILALASYAQEFVTLSSEDYPVGTWFEGLVEGVTEVSLQYPELEKLTSRERKELKSQGLTVGENPVPEFHVAYSRKKPVLEIRLLPFVQREGTYYRIKSILVTPKKKSENRIKLKDASKASRYAEHSVLSQGTWVKIHVSEEGIYQMTTSQLSRMGFTDINKIKVYGYGGRSIPESFNFSGYDALTDDLEEIPLYRTNSKVMFFAEGVIRWTYQNGSKKWTHRQNPYSKYSYYFVTQGDNPLTLNTLAAEATTTSIDTVRSYNTIDNDAYSVYPGGREFLDSYDFSSGQSKTYTLHAPGAVENSPAIVDIAFSASSNMSSTALTTTLNGSTLGTLSVPMYGENESGRLVVGSFNTTNITSSNNIKLQTSNNNTSRLDYIRVNYTRRLDATDNGYSFSPNIFGAVNITIANATSNTEVWRIGRKGINAARVSTALSGSTLTANLPDGLERYVIVNLNEEYPSPDSDGTIANQDLHGDATPYDMVIITPSSGILDEQAKRIADLHSTSDGMKVKVVQAGTLYNEFSGGTPDASAYRLYMKMLYDRASTDDDMPKYLLLFGDCLWDNRGVTSTGKNYNLNNFLLSYENNIGTSTSISLGSLNTYPCDDYFGLLDDGEGSNILREKTDLGIGRIPCHDAATAKILVDKIIAYSNNEHTGSWKEMVVFLADNGDNNMHMKDTESTVETFTDATNDKFVVRKIYQDAYRRVTSATGNTFPEATSALKALMQNGALMFNYTGHGSPHQLSHANLLKEEDFSENASPNLPIWVFASCEITPIDQQEEDIGRRALFNPNGGAISVMCSSRAVYASYNRALNKAFCKYVFNFDKDGRQYTMGDAIRLCKNDLVSSSDDVTSNKLKYALLGDPALKVAIPKYDIILDSINGVALQRSSFIQLKAGQLVRFSGHIENLPNFNGVLTATIYDHEETITCKNNDGSADTPMKYTTRQTIIYEGNDSVSNGKFSLTTVIPRGISYTEDAAQIALYAVSNDRLTEAHGKNEQFYLYGTDTSTVKDTLGPKIQPYLNDPEFIYGGMVGQDILFGATITDETGIDVTGNILGHDMELVIDGKTSDTYILNKYFTYDFSSYNSGTVTYQLTGIEPGHHTLTFRAWDVCDNSSTAVLSFVVTENLNSEFDIYATNNPSRTNTNFVVSNIDTSTGNTEVEIEVYDVFGRRVWAKTVNTEGSPYCTTTWNLSTTTGMPLPAGIYIYRAKTHGNETDGKKIIIIK</sequence>
<feature type="chain" id="PRO_5024353174" evidence="2">
    <location>
        <begin position="22"/>
        <end position="1232"/>
    </location>
</feature>
<evidence type="ECO:0000259" key="3">
    <source>
        <dbReference type="Pfam" id="PF01364"/>
    </source>
</evidence>
<organism evidence="4 5">
    <name type="scientific">Pseudoprevotella muciniphila</name>
    <dbReference type="NCBI Taxonomy" id="2133944"/>
    <lineage>
        <taxon>Bacteria</taxon>
        <taxon>Pseudomonadati</taxon>
        <taxon>Bacteroidota</taxon>
        <taxon>Bacteroidia</taxon>
        <taxon>Bacteroidales</taxon>
        <taxon>Prevotellaceae</taxon>
        <taxon>Pseudoprevotella</taxon>
    </lineage>
</organism>
<evidence type="ECO:0000313" key="5">
    <source>
        <dbReference type="Proteomes" id="UP000249375"/>
    </source>
</evidence>
<dbReference type="KEGG" id="alq:C7Y71_000675"/>
<reference evidence="4 5" key="1">
    <citation type="submission" date="2018-11" db="EMBL/GenBank/DDBJ databases">
        <authorList>
            <person name="Na S.W."/>
            <person name="Baik M."/>
        </authorList>
    </citation>
    <scope>NUCLEOTIDE SEQUENCE [LARGE SCALE GENOMIC DNA]</scope>
    <source>
        <strain evidence="4 5">E39</strain>
    </source>
</reference>
<dbReference type="NCBIfam" id="TIGR04183">
    <property type="entry name" value="Por_Secre_tail"/>
    <property type="match status" value="1"/>
</dbReference>
<dbReference type="CDD" id="cd02258">
    <property type="entry name" value="Peptidase_C25_N"/>
    <property type="match status" value="1"/>
</dbReference>
<dbReference type="GO" id="GO:0008234">
    <property type="term" value="F:cysteine-type peptidase activity"/>
    <property type="evidence" value="ECO:0007669"/>
    <property type="project" value="InterPro"/>
</dbReference>
<dbReference type="SUPFAM" id="SSF52129">
    <property type="entry name" value="Caspase-like"/>
    <property type="match status" value="1"/>
</dbReference>
<dbReference type="GO" id="GO:0006508">
    <property type="term" value="P:proteolysis"/>
    <property type="evidence" value="ECO:0007669"/>
    <property type="project" value="InterPro"/>
</dbReference>
<dbReference type="AlphaFoldDB" id="A0A5P8E428"/>
<dbReference type="Gene3D" id="3.40.50.10390">
    <property type="entry name" value="Gingipain r, domain 1"/>
    <property type="match status" value="1"/>
</dbReference>
<evidence type="ECO:0000256" key="1">
    <source>
        <dbReference type="ARBA" id="ARBA00022729"/>
    </source>
</evidence>
<name>A0A5P8E428_9BACT</name>
<protein>
    <submittedName>
        <fullName evidence="4">T9SS C-terminal target domain-containing protein</fullName>
    </submittedName>
</protein>
<evidence type="ECO:0000313" key="4">
    <source>
        <dbReference type="EMBL" id="QFQ11660.1"/>
    </source>
</evidence>
<proteinExistence type="predicted"/>
<feature type="signal peptide" evidence="2">
    <location>
        <begin position="1"/>
        <end position="21"/>
    </location>
</feature>
<dbReference type="InterPro" id="IPR029030">
    <property type="entry name" value="Caspase-like_dom_sf"/>
</dbReference>